<dbReference type="InterPro" id="IPR005677">
    <property type="entry name" value="Fum_hydII"/>
</dbReference>
<dbReference type="PRINTS" id="PR00145">
    <property type="entry name" value="ARGSUCLYASE"/>
</dbReference>
<dbReference type="Pfam" id="PF10415">
    <property type="entry name" value="FumaraseC_C"/>
    <property type="match status" value="1"/>
</dbReference>
<dbReference type="PRINTS" id="PR00149">
    <property type="entry name" value="FUMRATELYASE"/>
</dbReference>
<sequence length="488" mass="53776">MIGTDSQRLRVVEDSLGSIKVPLERYYGAQTARSLENFNVCTRSDTMPLQIVYSLAMIKEVAACTNFKFGRISSEISDAIVKACREVYHGQHDNEFPLVIWQTGSGTQTNMNVNEVLSSRASELIEGSRSSKLTVHPNDHVNLGQSSNDIFPTAMNLSIAMETVWKVLPSLNHLINVLKSKMHEFMDVIKIGRTHMQDAVPISVGQELSGYVSQLQQAVDSIKSQLPLICYLAVGGTAVGTGLNCFKGFDEELCVGLTQLADRLYRTMYKESTPVIDLVFKPAENKFAALAGHDALLQLSGCFNTTATALMRLSNDFCLLSSGPNCGLSEFVLPANEPGSSIMPGKVNPTQCESLRMVCLQIMGNHFTTSMAASQGQLELNVYKPLIAANLLHTCDLLTDSTRCFADKCVKGLQLNREKIQEYVDKSLMLVTVLTPHIGYDLSAKLVYHASKFKKGLRESAIELNLLCGEKFDEIVKPMEMAFPHNNK</sequence>
<evidence type="ECO:0000259" key="4">
    <source>
        <dbReference type="Pfam" id="PF00206"/>
    </source>
</evidence>
<dbReference type="Pfam" id="PF00206">
    <property type="entry name" value="Lyase_1"/>
    <property type="match status" value="1"/>
</dbReference>
<dbReference type="InterPro" id="IPR024083">
    <property type="entry name" value="Fumarase/histidase_N"/>
</dbReference>
<evidence type="ECO:0000313" key="6">
    <source>
        <dbReference type="Proteomes" id="UP000050790"/>
    </source>
</evidence>
<dbReference type="PROSITE" id="PS00163">
    <property type="entry name" value="FUMARATE_LYASES"/>
    <property type="match status" value="1"/>
</dbReference>
<dbReference type="EC" id="4.2.1.2" evidence="2"/>
<dbReference type="FunFam" id="1.10.275.10:FF:000001">
    <property type="entry name" value="Fumarate hydratase, mitochondrial"/>
    <property type="match status" value="1"/>
</dbReference>
<dbReference type="FunFam" id="1.20.200.10:FF:000001">
    <property type="entry name" value="Fumarate hydratase, mitochondrial"/>
    <property type="match status" value="1"/>
</dbReference>
<dbReference type="FunFam" id="1.10.40.30:FF:000002">
    <property type="entry name" value="Fumarate hydratase class II"/>
    <property type="match status" value="1"/>
</dbReference>
<name>A0AA84ZXL7_9TREM</name>
<comment type="similarity">
    <text evidence="1">Belongs to the class-II fumarase/aspartase family. Fumarase subfamily.</text>
</comment>
<evidence type="ECO:0000256" key="3">
    <source>
        <dbReference type="ARBA" id="ARBA00023239"/>
    </source>
</evidence>
<dbReference type="GO" id="GO:0005739">
    <property type="term" value="C:mitochondrion"/>
    <property type="evidence" value="ECO:0007669"/>
    <property type="project" value="TreeGrafter"/>
</dbReference>
<keyword evidence="3" id="KW-0456">Lyase</keyword>
<dbReference type="GO" id="GO:0006099">
    <property type="term" value="P:tricarboxylic acid cycle"/>
    <property type="evidence" value="ECO:0007669"/>
    <property type="project" value="InterPro"/>
</dbReference>
<dbReference type="InterPro" id="IPR018951">
    <property type="entry name" value="Fumarase_C_C"/>
</dbReference>
<dbReference type="PANTHER" id="PTHR11444:SF1">
    <property type="entry name" value="FUMARATE HYDRATASE, MITOCHONDRIAL"/>
    <property type="match status" value="1"/>
</dbReference>
<evidence type="ECO:0000256" key="2">
    <source>
        <dbReference type="ARBA" id="ARBA00012921"/>
    </source>
</evidence>
<dbReference type="CDD" id="cd01362">
    <property type="entry name" value="Fumarase_classII"/>
    <property type="match status" value="1"/>
</dbReference>
<dbReference type="Proteomes" id="UP000050790">
    <property type="component" value="Unassembled WGS sequence"/>
</dbReference>
<dbReference type="InterPro" id="IPR000362">
    <property type="entry name" value="Fumarate_lyase_fam"/>
</dbReference>
<dbReference type="InterPro" id="IPR022761">
    <property type="entry name" value="Fumarate_lyase_N"/>
</dbReference>
<dbReference type="AlphaFoldDB" id="A0AA84ZXL7"/>
<feature type="domain" description="Fumarase C C-terminal" evidence="5">
    <location>
        <begin position="430"/>
        <end position="481"/>
    </location>
</feature>
<dbReference type="GO" id="GO:0006106">
    <property type="term" value="P:fumarate metabolic process"/>
    <property type="evidence" value="ECO:0007669"/>
    <property type="project" value="InterPro"/>
</dbReference>
<dbReference type="GO" id="GO:0006108">
    <property type="term" value="P:malate metabolic process"/>
    <property type="evidence" value="ECO:0007669"/>
    <property type="project" value="TreeGrafter"/>
</dbReference>
<evidence type="ECO:0000313" key="7">
    <source>
        <dbReference type="WBParaSite" id="SMRG1_50950.1"/>
    </source>
</evidence>
<dbReference type="PANTHER" id="PTHR11444">
    <property type="entry name" value="ASPARTATEAMMONIA/ARGININOSUCCINATE/ADENYLOSUCCINATE LYASE"/>
    <property type="match status" value="1"/>
</dbReference>
<dbReference type="Gene3D" id="1.10.275.10">
    <property type="entry name" value="Fumarase/aspartase (N-terminal domain)"/>
    <property type="match status" value="1"/>
</dbReference>
<proteinExistence type="inferred from homology"/>
<dbReference type="GO" id="GO:0004333">
    <property type="term" value="F:fumarate hydratase activity"/>
    <property type="evidence" value="ECO:0007669"/>
    <property type="project" value="UniProtKB-EC"/>
</dbReference>
<feature type="domain" description="Fumarate lyase N-terminal" evidence="4">
    <location>
        <begin position="17"/>
        <end position="364"/>
    </location>
</feature>
<dbReference type="SUPFAM" id="SSF48557">
    <property type="entry name" value="L-aspartase-like"/>
    <property type="match status" value="1"/>
</dbReference>
<dbReference type="InterPro" id="IPR020557">
    <property type="entry name" value="Fumarate_lyase_CS"/>
</dbReference>
<evidence type="ECO:0000259" key="5">
    <source>
        <dbReference type="Pfam" id="PF10415"/>
    </source>
</evidence>
<evidence type="ECO:0000256" key="1">
    <source>
        <dbReference type="ARBA" id="ARBA00009084"/>
    </source>
</evidence>
<dbReference type="HAMAP" id="MF_00743">
    <property type="entry name" value="FumaraseC"/>
    <property type="match status" value="1"/>
</dbReference>
<dbReference type="InterPro" id="IPR008948">
    <property type="entry name" value="L-Aspartase-like"/>
</dbReference>
<organism evidence="6 7">
    <name type="scientific">Schistosoma margrebowiei</name>
    <dbReference type="NCBI Taxonomy" id="48269"/>
    <lineage>
        <taxon>Eukaryota</taxon>
        <taxon>Metazoa</taxon>
        <taxon>Spiralia</taxon>
        <taxon>Lophotrochozoa</taxon>
        <taxon>Platyhelminthes</taxon>
        <taxon>Trematoda</taxon>
        <taxon>Digenea</taxon>
        <taxon>Strigeidida</taxon>
        <taxon>Schistosomatoidea</taxon>
        <taxon>Schistosomatidae</taxon>
        <taxon>Schistosoma</taxon>
    </lineage>
</organism>
<accession>A0AA84ZXL7</accession>
<dbReference type="Gene3D" id="1.20.200.10">
    <property type="entry name" value="Fumarase/aspartase (Central domain)"/>
    <property type="match status" value="1"/>
</dbReference>
<reference evidence="7" key="1">
    <citation type="submission" date="2023-11" db="UniProtKB">
        <authorList>
            <consortium name="WormBaseParasite"/>
        </authorList>
    </citation>
    <scope>IDENTIFICATION</scope>
</reference>
<dbReference type="WBParaSite" id="SMRG1_50950.1">
    <property type="protein sequence ID" value="SMRG1_50950.1"/>
    <property type="gene ID" value="SMRG1_50950"/>
</dbReference>
<dbReference type="Gene3D" id="1.10.40.30">
    <property type="entry name" value="Fumarase/aspartase (C-terminal domain)"/>
    <property type="match status" value="1"/>
</dbReference>
<protein>
    <recommendedName>
        <fullName evidence="2">fumarate hydratase</fullName>
        <ecNumber evidence="2">4.2.1.2</ecNumber>
    </recommendedName>
</protein>